<comment type="caution">
    <text evidence="4">The sequence shown here is derived from an EMBL/GenBank/DDBJ whole genome shotgun (WGS) entry which is preliminary data.</text>
</comment>
<dbReference type="AlphaFoldDB" id="A0A941I9C4"/>
<feature type="non-terminal residue" evidence="4">
    <location>
        <position position="106"/>
    </location>
</feature>
<dbReference type="SUPFAM" id="SSF56003">
    <property type="entry name" value="Molybdenum cofactor-binding domain"/>
    <property type="match status" value="1"/>
</dbReference>
<dbReference type="InterPro" id="IPR016208">
    <property type="entry name" value="Ald_Oxase/xanthine_DH-like"/>
</dbReference>
<evidence type="ECO:0000256" key="1">
    <source>
        <dbReference type="ARBA" id="ARBA00022505"/>
    </source>
</evidence>
<dbReference type="InterPro" id="IPR037165">
    <property type="entry name" value="AldOxase/xan_DH_Mopterin-bd_sf"/>
</dbReference>
<gene>
    <name evidence="4" type="ORF">KDM89_21160</name>
</gene>
<reference evidence="4" key="1">
    <citation type="submission" date="2021-04" db="EMBL/GenBank/DDBJ databases">
        <title>novel species isolated from subtropical streams in China.</title>
        <authorList>
            <person name="Lu H."/>
        </authorList>
    </citation>
    <scope>NUCLEOTIDE SEQUENCE</scope>
    <source>
        <strain evidence="4">LFS511W</strain>
    </source>
</reference>
<keyword evidence="5" id="KW-1185">Reference proteome</keyword>
<dbReference type="InterPro" id="IPR008274">
    <property type="entry name" value="AldOxase/xan_DH_MoCoBD1"/>
</dbReference>
<dbReference type="PANTHER" id="PTHR11908">
    <property type="entry name" value="XANTHINE DEHYDROGENASE"/>
    <property type="match status" value="1"/>
</dbReference>
<evidence type="ECO:0000256" key="2">
    <source>
        <dbReference type="ARBA" id="ARBA00053029"/>
    </source>
</evidence>
<name>A0A941I9C4_9BURK</name>
<dbReference type="EMBL" id="JAGSPN010000443">
    <property type="protein sequence ID" value="MBR7784645.1"/>
    <property type="molecule type" value="Genomic_DNA"/>
</dbReference>
<dbReference type="Gene3D" id="3.30.365.10">
    <property type="entry name" value="Aldehyde oxidase/xanthine dehydrogenase, molybdopterin binding domain"/>
    <property type="match status" value="2"/>
</dbReference>
<comment type="cofactor">
    <cofactor evidence="2">
        <name>Mo-molybdopterin cytosine dinucleotide</name>
        <dbReference type="ChEBI" id="CHEBI:71308"/>
    </cofactor>
</comment>
<proteinExistence type="predicted"/>
<dbReference type="PANTHER" id="PTHR11908:SF132">
    <property type="entry name" value="ALDEHYDE OXIDASE 1-RELATED"/>
    <property type="match status" value="1"/>
</dbReference>
<evidence type="ECO:0000313" key="4">
    <source>
        <dbReference type="EMBL" id="MBR7784645.1"/>
    </source>
</evidence>
<dbReference type="GO" id="GO:0016491">
    <property type="term" value="F:oxidoreductase activity"/>
    <property type="evidence" value="ECO:0007669"/>
    <property type="project" value="InterPro"/>
</dbReference>
<dbReference type="Proteomes" id="UP000680067">
    <property type="component" value="Unassembled WGS sequence"/>
</dbReference>
<organism evidence="4 5">
    <name type="scientific">Undibacterium luofuense</name>
    <dbReference type="NCBI Taxonomy" id="2828733"/>
    <lineage>
        <taxon>Bacteria</taxon>
        <taxon>Pseudomonadati</taxon>
        <taxon>Pseudomonadota</taxon>
        <taxon>Betaproteobacteria</taxon>
        <taxon>Burkholderiales</taxon>
        <taxon>Oxalobacteraceae</taxon>
        <taxon>Undibacterium</taxon>
    </lineage>
</organism>
<accession>A0A941I9C4</accession>
<feature type="domain" description="Aldehyde oxidase/xanthine dehydrogenase first molybdopterin binding" evidence="3">
    <location>
        <begin position="2"/>
        <end position="105"/>
    </location>
</feature>
<evidence type="ECO:0000259" key="3">
    <source>
        <dbReference type="Pfam" id="PF02738"/>
    </source>
</evidence>
<dbReference type="FunFam" id="3.30.365.10:FF:000001">
    <property type="entry name" value="Xanthine dehydrogenase oxidase"/>
    <property type="match status" value="1"/>
</dbReference>
<dbReference type="Pfam" id="PF02738">
    <property type="entry name" value="MoCoBD_1"/>
    <property type="match status" value="1"/>
</dbReference>
<feature type="non-terminal residue" evidence="4">
    <location>
        <position position="1"/>
    </location>
</feature>
<dbReference type="RefSeq" id="WP_212689778.1">
    <property type="nucleotide sequence ID" value="NZ_JAGSPN010000443.1"/>
</dbReference>
<keyword evidence="1" id="KW-0500">Molybdenum</keyword>
<sequence length="106" mass="11636">LQRGDAEQALMQAKHRIQGQWQVGGQEQFYLEGQIAYAIPKEAQGMHVYCSTQHPSEMQHVVAHALHIPSHSVQVECRRMGGGFGGKESQSALWAGAAALSAWLLQ</sequence>
<evidence type="ECO:0000313" key="5">
    <source>
        <dbReference type="Proteomes" id="UP000680067"/>
    </source>
</evidence>
<dbReference type="GO" id="GO:0005506">
    <property type="term" value="F:iron ion binding"/>
    <property type="evidence" value="ECO:0007669"/>
    <property type="project" value="InterPro"/>
</dbReference>
<protein>
    <submittedName>
        <fullName evidence="4">Molybdopterin-dependent oxidoreductase</fullName>
    </submittedName>
</protein>